<sequence>MPSQSGNSYEELLMHPSLYQGCRNRSGLGYYLVNPTARSAVDIARGSLRCEYPKAGTVVLDLIKPSHSGRGKFRNQYYSREEVEKVIAELALCKERKAEIKTLSAHILYCEAWMEQDRQRRVNELNELRQSRLDAIIDHLRVLGYSDDDFSEVCNLSCARSISPLTNPRLSAGWGQIKSGVLACVHERRTKALIHDQNAILTARRKAFDRLYSDFKKTLEPLAWQMFPRNEVLYLLPTINKLLVSPDDTSVTDEDFRHGLRTIPEEVSLWINICSSLLSNMEAGARDWMLRAGNERFLLADVFPPPIANTLSLATTIFQCQRCHFAATDIATAIRHINISKHLVTISGLDPDTATPDRMDEIGTFYACLGDDIHLSFSYVGTWRECIRSHQFSDCSQLPRFQKLNRSPSNDARVCWTCNRCDKCAEVFATRAQIIEHLFTEHKVSKPHVPWDFYAGY</sequence>
<evidence type="ECO:0000313" key="3">
    <source>
        <dbReference type="EMBL" id="KTB37792.1"/>
    </source>
</evidence>
<evidence type="ECO:0000259" key="2">
    <source>
        <dbReference type="PROSITE" id="PS50157"/>
    </source>
</evidence>
<dbReference type="PROSITE" id="PS50157">
    <property type="entry name" value="ZINC_FINGER_C2H2_2"/>
    <property type="match status" value="1"/>
</dbReference>
<proteinExistence type="predicted"/>
<feature type="domain" description="C2H2-type" evidence="2">
    <location>
        <begin position="419"/>
        <end position="447"/>
    </location>
</feature>
<gene>
    <name evidence="3" type="ORF">WG66_9632</name>
</gene>
<accession>A0A0W0FN81</accession>
<dbReference type="SMART" id="SM00355">
    <property type="entry name" value="ZnF_C2H2"/>
    <property type="match status" value="2"/>
</dbReference>
<keyword evidence="1" id="KW-0863">Zinc-finger</keyword>
<keyword evidence="1" id="KW-0862">Zinc</keyword>
<name>A0A0W0FN81_MONRR</name>
<evidence type="ECO:0000313" key="4">
    <source>
        <dbReference type="Proteomes" id="UP000054988"/>
    </source>
</evidence>
<dbReference type="EMBL" id="LATX01001818">
    <property type="protein sequence ID" value="KTB37792.1"/>
    <property type="molecule type" value="Genomic_DNA"/>
</dbReference>
<keyword evidence="1" id="KW-0479">Metal-binding</keyword>
<protein>
    <recommendedName>
        <fullName evidence="2">C2H2-type domain-containing protein</fullName>
    </recommendedName>
</protein>
<organism evidence="3 4">
    <name type="scientific">Moniliophthora roreri</name>
    <name type="common">Frosty pod rot fungus</name>
    <name type="synonym">Monilia roreri</name>
    <dbReference type="NCBI Taxonomy" id="221103"/>
    <lineage>
        <taxon>Eukaryota</taxon>
        <taxon>Fungi</taxon>
        <taxon>Dikarya</taxon>
        <taxon>Basidiomycota</taxon>
        <taxon>Agaricomycotina</taxon>
        <taxon>Agaricomycetes</taxon>
        <taxon>Agaricomycetidae</taxon>
        <taxon>Agaricales</taxon>
        <taxon>Marasmiineae</taxon>
        <taxon>Marasmiaceae</taxon>
        <taxon>Moniliophthora</taxon>
    </lineage>
</organism>
<comment type="caution">
    <text evidence="3">The sequence shown here is derived from an EMBL/GenBank/DDBJ whole genome shotgun (WGS) entry which is preliminary data.</text>
</comment>
<dbReference type="GO" id="GO:0008270">
    <property type="term" value="F:zinc ion binding"/>
    <property type="evidence" value="ECO:0007669"/>
    <property type="project" value="UniProtKB-KW"/>
</dbReference>
<evidence type="ECO:0000256" key="1">
    <source>
        <dbReference type="PROSITE-ProRule" id="PRU00042"/>
    </source>
</evidence>
<dbReference type="Proteomes" id="UP000054988">
    <property type="component" value="Unassembled WGS sequence"/>
</dbReference>
<dbReference type="AlphaFoldDB" id="A0A0W0FN81"/>
<dbReference type="InterPro" id="IPR013087">
    <property type="entry name" value="Znf_C2H2_type"/>
</dbReference>
<dbReference type="PROSITE" id="PS00028">
    <property type="entry name" value="ZINC_FINGER_C2H2_1"/>
    <property type="match status" value="1"/>
</dbReference>
<reference evidence="3 4" key="1">
    <citation type="submission" date="2015-12" db="EMBL/GenBank/DDBJ databases">
        <title>Draft genome sequence of Moniliophthora roreri, the causal agent of frosty pod rot of cacao.</title>
        <authorList>
            <person name="Aime M.C."/>
            <person name="Diaz-Valderrama J.R."/>
            <person name="Kijpornyongpan T."/>
            <person name="Phillips-Mora W."/>
        </authorList>
    </citation>
    <scope>NUCLEOTIDE SEQUENCE [LARGE SCALE GENOMIC DNA]</scope>
    <source>
        <strain evidence="3 4">MCA 2952</strain>
    </source>
</reference>